<evidence type="ECO:0000313" key="1">
    <source>
        <dbReference type="EMBL" id="CAI2177850.1"/>
    </source>
</evidence>
<reference evidence="1" key="1">
    <citation type="submission" date="2022-08" db="EMBL/GenBank/DDBJ databases">
        <authorList>
            <person name="Kallberg Y."/>
            <person name="Tangrot J."/>
            <person name="Rosling A."/>
        </authorList>
    </citation>
    <scope>NUCLEOTIDE SEQUENCE</scope>
    <source>
        <strain evidence="1">Wild A</strain>
    </source>
</reference>
<evidence type="ECO:0000313" key="2">
    <source>
        <dbReference type="Proteomes" id="UP001153678"/>
    </source>
</evidence>
<proteinExistence type="predicted"/>
<comment type="caution">
    <text evidence="1">The sequence shown here is derived from an EMBL/GenBank/DDBJ whole genome shotgun (WGS) entry which is preliminary data.</text>
</comment>
<dbReference type="AlphaFoldDB" id="A0A9W4SR39"/>
<keyword evidence="2" id="KW-1185">Reference proteome</keyword>
<gene>
    <name evidence="1" type="ORF">FWILDA_LOCUS8292</name>
</gene>
<protein>
    <submittedName>
        <fullName evidence="1">895_t:CDS:1</fullName>
    </submittedName>
</protein>
<organism evidence="1 2">
    <name type="scientific">Funneliformis geosporum</name>
    <dbReference type="NCBI Taxonomy" id="1117311"/>
    <lineage>
        <taxon>Eukaryota</taxon>
        <taxon>Fungi</taxon>
        <taxon>Fungi incertae sedis</taxon>
        <taxon>Mucoromycota</taxon>
        <taxon>Glomeromycotina</taxon>
        <taxon>Glomeromycetes</taxon>
        <taxon>Glomerales</taxon>
        <taxon>Glomeraceae</taxon>
        <taxon>Funneliformis</taxon>
    </lineage>
</organism>
<sequence>INIEILKNSISRIFNRHSGKGFPVITPKKIQERIKHEGKRTSVLA</sequence>
<dbReference type="EMBL" id="CAMKVN010001748">
    <property type="protein sequence ID" value="CAI2177850.1"/>
    <property type="molecule type" value="Genomic_DNA"/>
</dbReference>
<name>A0A9W4SR39_9GLOM</name>
<accession>A0A9W4SR39</accession>
<feature type="non-terminal residue" evidence="1">
    <location>
        <position position="1"/>
    </location>
</feature>
<dbReference type="Proteomes" id="UP001153678">
    <property type="component" value="Unassembled WGS sequence"/>
</dbReference>